<dbReference type="Proteomes" id="UP000002209">
    <property type="component" value="Chromosome"/>
</dbReference>
<gene>
    <name evidence="2" type="ordered locus">GAU_1387</name>
</gene>
<evidence type="ECO:0000256" key="1">
    <source>
        <dbReference type="SAM" id="Phobius"/>
    </source>
</evidence>
<dbReference type="AlphaFoldDB" id="C1A869"/>
<evidence type="ECO:0000313" key="3">
    <source>
        <dbReference type="Proteomes" id="UP000002209"/>
    </source>
</evidence>
<sequence>MANRSALPQAGGPVAAPPLALPALHFAAALLWLAVATALLPAAMAPLVRGLVFDPAVLAMVHAIMLGTMGTAIFGTLLQFVPAGLGVPLRSVRLGYWGFVLQQVGVAALLAGFWWWRGSLQGIGWLFMFAAVGAHSRNTLRARRHSVNGRMVGTYVTIAHSALGVGLFIAAARIGETMGWWHVDRLYLLAAHAVMGAVGFGTLSAIGVGSRMLPTFLAAPGDDRRWLVAHLWITTTGLILFAVGAVFTQTVVMRVGAIALLVGGALTATLLGRWFFRRQRALDPALWYVASASTALVASVGMAVVVFVTDAHALQHWAALLVALFFGWLTTLVVGVTGKILPHVTFVRLAPQRPHLRALGTPTALLHPGLLYAGVTGFSAGWVLLATGVWAQQALITNIGIATWSLGTLATLLNYTRLFVNCLPTTTPVPPASGS</sequence>
<feature type="transmembrane region" description="Helical" evidence="1">
    <location>
        <begin position="21"/>
        <end position="44"/>
    </location>
</feature>
<reference evidence="3" key="1">
    <citation type="submission" date="2006-03" db="EMBL/GenBank/DDBJ databases">
        <title>Complete genome sequence of Gemmatimonas aurantiaca T-27 that represents a novel phylum Gemmatimonadetes.</title>
        <authorList>
            <person name="Takasaki K."/>
            <person name="Ichikawa N."/>
            <person name="Miura H."/>
            <person name="Matsushita S."/>
            <person name="Watanabe Y."/>
            <person name="Oguchi A."/>
            <person name="Ankai A."/>
            <person name="Yashiro I."/>
            <person name="Takahashi M."/>
            <person name="Terui Y."/>
            <person name="Fukui S."/>
            <person name="Yokoyama H."/>
            <person name="Tanikawa S."/>
            <person name="Hanada S."/>
            <person name="Kamagata Y."/>
            <person name="Fujita N."/>
        </authorList>
    </citation>
    <scope>NUCLEOTIDE SEQUENCE [LARGE SCALE GENOMIC DNA]</scope>
    <source>
        <strain evidence="3">T-27 / DSM 14586 / JCM 11422 / NBRC 100505</strain>
    </source>
</reference>
<feature type="transmembrane region" description="Helical" evidence="1">
    <location>
        <begin position="94"/>
        <end position="116"/>
    </location>
</feature>
<feature type="transmembrane region" description="Helical" evidence="1">
    <location>
        <begin position="285"/>
        <end position="308"/>
    </location>
</feature>
<feature type="transmembrane region" description="Helical" evidence="1">
    <location>
        <begin position="253"/>
        <end position="276"/>
    </location>
</feature>
<proteinExistence type="predicted"/>
<dbReference type="eggNOG" id="COG3278">
    <property type="taxonomic scope" value="Bacteria"/>
</dbReference>
<dbReference type="STRING" id="379066.GAU_1387"/>
<accession>C1A869</accession>
<keyword evidence="3" id="KW-1185">Reference proteome</keyword>
<dbReference type="EMBL" id="AP009153">
    <property type="protein sequence ID" value="BAH38429.1"/>
    <property type="molecule type" value="Genomic_DNA"/>
</dbReference>
<feature type="transmembrane region" description="Helical" evidence="1">
    <location>
        <begin position="358"/>
        <end position="384"/>
    </location>
</feature>
<keyword evidence="1" id="KW-0472">Membrane</keyword>
<feature type="transmembrane region" description="Helical" evidence="1">
    <location>
        <begin position="314"/>
        <end position="337"/>
    </location>
</feature>
<keyword evidence="1" id="KW-0812">Transmembrane</keyword>
<feature type="transmembrane region" description="Helical" evidence="1">
    <location>
        <begin position="152"/>
        <end position="174"/>
    </location>
</feature>
<protein>
    <submittedName>
        <fullName evidence="2">Hypothetical membrane protein</fullName>
    </submittedName>
</protein>
<feature type="transmembrane region" description="Helical" evidence="1">
    <location>
        <begin position="186"/>
        <end position="206"/>
    </location>
</feature>
<organism evidence="2 3">
    <name type="scientific">Gemmatimonas aurantiaca (strain DSM 14586 / JCM 11422 / NBRC 100505 / T-27)</name>
    <dbReference type="NCBI Taxonomy" id="379066"/>
    <lineage>
        <taxon>Bacteria</taxon>
        <taxon>Pseudomonadati</taxon>
        <taxon>Gemmatimonadota</taxon>
        <taxon>Gemmatimonadia</taxon>
        <taxon>Gemmatimonadales</taxon>
        <taxon>Gemmatimonadaceae</taxon>
        <taxon>Gemmatimonas</taxon>
    </lineage>
</organism>
<feature type="transmembrane region" description="Helical" evidence="1">
    <location>
        <begin position="56"/>
        <end position="82"/>
    </location>
</feature>
<name>C1A869_GEMAT</name>
<evidence type="ECO:0000313" key="2">
    <source>
        <dbReference type="EMBL" id="BAH38429.1"/>
    </source>
</evidence>
<feature type="transmembrane region" description="Helical" evidence="1">
    <location>
        <begin position="390"/>
        <end position="413"/>
    </location>
</feature>
<dbReference type="KEGG" id="gau:GAU_1387"/>
<dbReference type="HOGENOM" id="CLU_629703_0_0_0"/>
<feature type="transmembrane region" description="Helical" evidence="1">
    <location>
        <begin position="227"/>
        <end position="247"/>
    </location>
</feature>
<keyword evidence="1" id="KW-1133">Transmembrane helix</keyword>